<gene>
    <name evidence="2" type="ORF">M408DRAFT_29933</name>
</gene>
<dbReference type="Gene3D" id="3.40.50.720">
    <property type="entry name" value="NAD(P)-binding Rossmann-like Domain"/>
    <property type="match status" value="1"/>
</dbReference>
<evidence type="ECO:0000313" key="3">
    <source>
        <dbReference type="Proteomes" id="UP000054097"/>
    </source>
</evidence>
<organism evidence="2 3">
    <name type="scientific">Serendipita vermifera MAFF 305830</name>
    <dbReference type="NCBI Taxonomy" id="933852"/>
    <lineage>
        <taxon>Eukaryota</taxon>
        <taxon>Fungi</taxon>
        <taxon>Dikarya</taxon>
        <taxon>Basidiomycota</taxon>
        <taxon>Agaricomycotina</taxon>
        <taxon>Agaricomycetes</taxon>
        <taxon>Sebacinales</taxon>
        <taxon>Serendipitaceae</taxon>
        <taxon>Serendipita</taxon>
    </lineage>
</organism>
<name>A0A0C3ANU9_SERVB</name>
<dbReference type="HOGENOM" id="CLU_044999_1_0_1"/>
<dbReference type="InterPro" id="IPR002347">
    <property type="entry name" value="SDR_fam"/>
</dbReference>
<dbReference type="PRINTS" id="PR00081">
    <property type="entry name" value="GDHRDH"/>
</dbReference>
<proteinExistence type="predicted"/>
<dbReference type="OrthoDB" id="2898509at2759"/>
<evidence type="ECO:0008006" key="4">
    <source>
        <dbReference type="Google" id="ProtNLM"/>
    </source>
</evidence>
<reference evidence="2 3" key="1">
    <citation type="submission" date="2014-04" db="EMBL/GenBank/DDBJ databases">
        <authorList>
            <consortium name="DOE Joint Genome Institute"/>
            <person name="Kuo A."/>
            <person name="Zuccaro A."/>
            <person name="Kohler A."/>
            <person name="Nagy L.G."/>
            <person name="Floudas D."/>
            <person name="Copeland A."/>
            <person name="Barry K.W."/>
            <person name="Cichocki N."/>
            <person name="Veneault-Fourrey C."/>
            <person name="LaButti K."/>
            <person name="Lindquist E.A."/>
            <person name="Lipzen A."/>
            <person name="Lundell T."/>
            <person name="Morin E."/>
            <person name="Murat C."/>
            <person name="Sun H."/>
            <person name="Tunlid A."/>
            <person name="Henrissat B."/>
            <person name="Grigoriev I.V."/>
            <person name="Hibbett D.S."/>
            <person name="Martin F."/>
            <person name="Nordberg H.P."/>
            <person name="Cantor M.N."/>
            <person name="Hua S.X."/>
        </authorList>
    </citation>
    <scope>NUCLEOTIDE SEQUENCE [LARGE SCALE GENOMIC DNA]</scope>
    <source>
        <strain evidence="2 3">MAFF 305830</strain>
    </source>
</reference>
<dbReference type="EMBL" id="KN824399">
    <property type="protein sequence ID" value="KIM20951.1"/>
    <property type="molecule type" value="Genomic_DNA"/>
</dbReference>
<dbReference type="Proteomes" id="UP000054097">
    <property type="component" value="Unassembled WGS sequence"/>
</dbReference>
<dbReference type="SUPFAM" id="SSF51735">
    <property type="entry name" value="NAD(P)-binding Rossmann-fold domains"/>
    <property type="match status" value="1"/>
</dbReference>
<accession>A0A0C3ANU9</accession>
<evidence type="ECO:0000313" key="2">
    <source>
        <dbReference type="EMBL" id="KIM20951.1"/>
    </source>
</evidence>
<keyword evidence="1" id="KW-0560">Oxidoreductase</keyword>
<dbReference type="InterPro" id="IPR036291">
    <property type="entry name" value="NAD(P)-bd_dom_sf"/>
</dbReference>
<reference evidence="3" key="2">
    <citation type="submission" date="2015-01" db="EMBL/GenBank/DDBJ databases">
        <title>Evolutionary Origins and Diversification of the Mycorrhizal Mutualists.</title>
        <authorList>
            <consortium name="DOE Joint Genome Institute"/>
            <consortium name="Mycorrhizal Genomics Consortium"/>
            <person name="Kohler A."/>
            <person name="Kuo A."/>
            <person name="Nagy L.G."/>
            <person name="Floudas D."/>
            <person name="Copeland A."/>
            <person name="Barry K.W."/>
            <person name="Cichocki N."/>
            <person name="Veneault-Fourrey C."/>
            <person name="LaButti K."/>
            <person name="Lindquist E.A."/>
            <person name="Lipzen A."/>
            <person name="Lundell T."/>
            <person name="Morin E."/>
            <person name="Murat C."/>
            <person name="Riley R."/>
            <person name="Ohm R."/>
            <person name="Sun H."/>
            <person name="Tunlid A."/>
            <person name="Henrissat B."/>
            <person name="Grigoriev I.V."/>
            <person name="Hibbett D.S."/>
            <person name="Martin F."/>
        </authorList>
    </citation>
    <scope>NUCLEOTIDE SEQUENCE [LARGE SCALE GENOMIC DNA]</scope>
    <source>
        <strain evidence="3">MAFF 305830</strain>
    </source>
</reference>
<dbReference type="InterPro" id="IPR052228">
    <property type="entry name" value="Sec_Metab_Biosynth_Oxidored"/>
</dbReference>
<dbReference type="Pfam" id="PF00106">
    <property type="entry name" value="adh_short"/>
    <property type="match status" value="1"/>
</dbReference>
<evidence type="ECO:0000256" key="1">
    <source>
        <dbReference type="ARBA" id="ARBA00023002"/>
    </source>
</evidence>
<protein>
    <recommendedName>
        <fullName evidence="4">NAD(P)-binding protein</fullName>
    </recommendedName>
</protein>
<dbReference type="PANTHER" id="PTHR47534">
    <property type="entry name" value="YALI0E05731P"/>
    <property type="match status" value="1"/>
</dbReference>
<dbReference type="STRING" id="933852.A0A0C3ANU9"/>
<dbReference type="PANTHER" id="PTHR47534:SF3">
    <property type="entry name" value="ALCOHOL DEHYDROGENASE-LIKE C-TERMINAL DOMAIN-CONTAINING PROTEIN"/>
    <property type="match status" value="1"/>
</dbReference>
<keyword evidence="3" id="KW-1185">Reference proteome</keyword>
<dbReference type="AlphaFoldDB" id="A0A0C3ANU9"/>
<sequence>MSGFLSSLNPARAVVPLAQASNALFKPEARPVALFFGGTSGIGQAMAEQFAKQTDGRAQIVLLGRNQEAANKIISSFPHTPAGTLPAEESKYSFVKVDATSMAEVRDVASKLSKELEKINFIVLSAGFLNMKGREETSEGIDRKLACQFYARFRFTYDLLPLLEKAQEKGERTGVISILGAGKGAAIDLKDLGLVKTHSFSRALSYPITCTDAAFEELATRHPKIPFTHAFPGTVLTPLLKNITGARFFVPLIRPLLVTPEECAQIMWWRMWAPESEWKAGAHQINNCGEEVPHNRFVTPEVKAAVCEHAVQVTSGASK</sequence>
<dbReference type="GO" id="GO:0016491">
    <property type="term" value="F:oxidoreductase activity"/>
    <property type="evidence" value="ECO:0007669"/>
    <property type="project" value="UniProtKB-KW"/>
</dbReference>